<proteinExistence type="predicted"/>
<dbReference type="Gene3D" id="2.10.70.100">
    <property type="match status" value="1"/>
</dbReference>
<dbReference type="SUPFAM" id="SSF47226">
    <property type="entry name" value="Histidine-containing phosphotransfer domain, HPT domain"/>
    <property type="match status" value="1"/>
</dbReference>
<dbReference type="EMBL" id="NRRU01000040">
    <property type="protein sequence ID" value="MBK1713507.1"/>
    <property type="molecule type" value="Genomic_DNA"/>
</dbReference>
<evidence type="ECO:0000259" key="17">
    <source>
        <dbReference type="PROSITE" id="PS50894"/>
    </source>
</evidence>
<keyword evidence="5 13" id="KW-0597">Phosphoprotein</keyword>
<dbReference type="InterPro" id="IPR011006">
    <property type="entry name" value="CheY-like_superfamily"/>
</dbReference>
<feature type="domain" description="PAC" evidence="16">
    <location>
        <begin position="766"/>
        <end position="818"/>
    </location>
</feature>
<dbReference type="CDD" id="cd17546">
    <property type="entry name" value="REC_hyHK_CKI1_RcsC-like"/>
    <property type="match status" value="1"/>
</dbReference>
<keyword evidence="19" id="KW-1185">Reference proteome</keyword>
<dbReference type="SMART" id="SM00091">
    <property type="entry name" value="PAS"/>
    <property type="match status" value="4"/>
</dbReference>
<dbReference type="Pfam" id="PF01627">
    <property type="entry name" value="Hpt"/>
    <property type="match status" value="1"/>
</dbReference>
<evidence type="ECO:0000256" key="1">
    <source>
        <dbReference type="ARBA" id="ARBA00000085"/>
    </source>
</evidence>
<dbReference type="SMART" id="SM00448">
    <property type="entry name" value="REC"/>
    <property type="match status" value="1"/>
</dbReference>
<feature type="domain" description="HPt" evidence="17">
    <location>
        <begin position="1249"/>
        <end position="1347"/>
    </location>
</feature>
<dbReference type="InterPro" id="IPR003594">
    <property type="entry name" value="HATPase_dom"/>
</dbReference>
<dbReference type="Pfam" id="PF02518">
    <property type="entry name" value="HATPase_c"/>
    <property type="match status" value="1"/>
</dbReference>
<dbReference type="PROSITE" id="PS50110">
    <property type="entry name" value="RESPONSE_REGULATORY"/>
    <property type="match status" value="1"/>
</dbReference>
<dbReference type="EC" id="2.7.13.3" evidence="3"/>
<dbReference type="InterPro" id="IPR001610">
    <property type="entry name" value="PAC"/>
</dbReference>
<dbReference type="PROSITE" id="PS50113">
    <property type="entry name" value="PAC"/>
    <property type="match status" value="4"/>
</dbReference>
<dbReference type="Gene3D" id="1.20.120.160">
    <property type="entry name" value="HPT domain"/>
    <property type="match status" value="1"/>
</dbReference>
<evidence type="ECO:0000256" key="2">
    <source>
        <dbReference type="ARBA" id="ARBA00004651"/>
    </source>
</evidence>
<keyword evidence="9" id="KW-1133">Transmembrane helix</keyword>
<feature type="domain" description="Response regulatory" evidence="15">
    <location>
        <begin position="1085"/>
        <end position="1203"/>
    </location>
</feature>
<evidence type="ECO:0000256" key="10">
    <source>
        <dbReference type="ARBA" id="ARBA00023012"/>
    </source>
</evidence>
<dbReference type="PANTHER" id="PTHR45339:SF1">
    <property type="entry name" value="HYBRID SIGNAL TRANSDUCTION HISTIDINE KINASE J"/>
    <property type="match status" value="1"/>
</dbReference>
<dbReference type="Pfam" id="PF00512">
    <property type="entry name" value="HisKA"/>
    <property type="match status" value="1"/>
</dbReference>
<dbReference type="SUPFAM" id="SSF55785">
    <property type="entry name" value="PYP-like sensor domain (PAS domain)"/>
    <property type="match status" value="6"/>
</dbReference>
<feature type="domain" description="PAC" evidence="16">
    <location>
        <begin position="113"/>
        <end position="166"/>
    </location>
</feature>
<dbReference type="InterPro" id="IPR036641">
    <property type="entry name" value="HPT_dom_sf"/>
</dbReference>
<keyword evidence="4" id="KW-1003">Cell membrane</keyword>
<name>A0ABS1DXJ4_RUBGE</name>
<dbReference type="PROSITE" id="PS50109">
    <property type="entry name" value="HIS_KIN"/>
    <property type="match status" value="1"/>
</dbReference>
<feature type="domain" description="PAC" evidence="16">
    <location>
        <begin position="383"/>
        <end position="435"/>
    </location>
</feature>
<feature type="modified residue" description="4-aspartylphosphate" evidence="13">
    <location>
        <position position="1136"/>
    </location>
</feature>
<dbReference type="InterPro" id="IPR036890">
    <property type="entry name" value="HATPase_C_sf"/>
</dbReference>
<evidence type="ECO:0000256" key="3">
    <source>
        <dbReference type="ARBA" id="ARBA00012438"/>
    </source>
</evidence>
<evidence type="ECO:0000313" key="18">
    <source>
        <dbReference type="EMBL" id="MBK1713507.1"/>
    </source>
</evidence>
<evidence type="ECO:0000256" key="12">
    <source>
        <dbReference type="PROSITE-ProRule" id="PRU00110"/>
    </source>
</evidence>
<comment type="catalytic activity">
    <reaction evidence="1">
        <text>ATP + protein L-histidine = ADP + protein N-phospho-L-histidine.</text>
        <dbReference type="EC" id="2.7.13.3"/>
    </reaction>
</comment>
<dbReference type="Proteomes" id="UP001041814">
    <property type="component" value="Unassembled WGS sequence"/>
</dbReference>
<keyword evidence="11" id="KW-0472">Membrane</keyword>
<dbReference type="RefSeq" id="WP_200378789.1">
    <property type="nucleotide sequence ID" value="NZ_NRRU01000040.1"/>
</dbReference>
<feature type="domain" description="PAC" evidence="16">
    <location>
        <begin position="510"/>
        <end position="561"/>
    </location>
</feature>
<dbReference type="CDD" id="cd00130">
    <property type="entry name" value="PAS"/>
    <property type="match status" value="3"/>
</dbReference>
<dbReference type="InterPro" id="IPR013656">
    <property type="entry name" value="PAS_4"/>
</dbReference>
<dbReference type="NCBIfam" id="TIGR00229">
    <property type="entry name" value="sensory_box"/>
    <property type="match status" value="3"/>
</dbReference>
<dbReference type="InterPro" id="IPR001789">
    <property type="entry name" value="Sig_transdc_resp-reg_receiver"/>
</dbReference>
<dbReference type="Pfam" id="PF08448">
    <property type="entry name" value="PAS_4"/>
    <property type="match status" value="2"/>
</dbReference>
<dbReference type="InterPro" id="IPR000700">
    <property type="entry name" value="PAS-assoc_C"/>
</dbReference>
<dbReference type="Gene3D" id="3.30.450.20">
    <property type="entry name" value="PAS domain"/>
    <property type="match status" value="6"/>
</dbReference>
<dbReference type="SUPFAM" id="SSF52172">
    <property type="entry name" value="CheY-like"/>
    <property type="match status" value="1"/>
</dbReference>
<dbReference type="InterPro" id="IPR003661">
    <property type="entry name" value="HisK_dim/P_dom"/>
</dbReference>
<evidence type="ECO:0000259" key="15">
    <source>
        <dbReference type="PROSITE" id="PS50110"/>
    </source>
</evidence>
<evidence type="ECO:0000256" key="13">
    <source>
        <dbReference type="PROSITE-ProRule" id="PRU00169"/>
    </source>
</evidence>
<feature type="domain" description="Histidine kinase" evidence="14">
    <location>
        <begin position="836"/>
        <end position="1057"/>
    </location>
</feature>
<evidence type="ECO:0000259" key="14">
    <source>
        <dbReference type="PROSITE" id="PS50109"/>
    </source>
</evidence>
<evidence type="ECO:0000256" key="8">
    <source>
        <dbReference type="ARBA" id="ARBA00022840"/>
    </source>
</evidence>
<evidence type="ECO:0000256" key="5">
    <source>
        <dbReference type="ARBA" id="ARBA00022553"/>
    </source>
</evidence>
<dbReference type="CDD" id="cd00082">
    <property type="entry name" value="HisKA"/>
    <property type="match status" value="1"/>
</dbReference>
<evidence type="ECO:0000256" key="9">
    <source>
        <dbReference type="ARBA" id="ARBA00022989"/>
    </source>
</evidence>
<protein>
    <recommendedName>
        <fullName evidence="3">histidine kinase</fullName>
        <ecNumber evidence="3">2.7.13.3</ecNumber>
    </recommendedName>
</protein>
<keyword evidence="8" id="KW-0067">ATP-binding</keyword>
<dbReference type="SUPFAM" id="SSF47384">
    <property type="entry name" value="Homodimeric domain of signal transducing histidine kinase"/>
    <property type="match status" value="1"/>
</dbReference>
<reference evidence="18" key="1">
    <citation type="submission" date="2017-08" db="EMBL/GenBank/DDBJ databases">
        <authorList>
            <person name="Imhoff J.F."/>
            <person name="Rahn T."/>
            <person name="Kuenzel S."/>
            <person name="Neulinger S.C."/>
        </authorList>
    </citation>
    <scope>NUCLEOTIDE SEQUENCE</scope>
    <source>
        <strain evidence="18">IM 151</strain>
    </source>
</reference>
<dbReference type="Gene3D" id="3.30.565.10">
    <property type="entry name" value="Histidine kinase-like ATPase, C-terminal domain"/>
    <property type="match status" value="1"/>
</dbReference>
<dbReference type="InterPro" id="IPR004358">
    <property type="entry name" value="Sig_transdc_His_kin-like_C"/>
</dbReference>
<evidence type="ECO:0000313" key="19">
    <source>
        <dbReference type="Proteomes" id="UP001041814"/>
    </source>
</evidence>
<dbReference type="Gene3D" id="3.40.50.2300">
    <property type="match status" value="1"/>
</dbReference>
<dbReference type="SMART" id="SM00086">
    <property type="entry name" value="PAC"/>
    <property type="match status" value="4"/>
</dbReference>
<sequence length="1436" mass="154601">MSLLPAVLGLLVLVALAGALLALAASRAAGRTLARERERLLKIIEGTDVGTWEWNLETGAIVVDERCAQIVGYTLEELGPTSLASLRRMTHRRDLARSAALMRRHAAAELPGYECELRVRHKDGRWAWVLSRGKIFSRAADGQPRLMAGTHMDISERKRAETLLRESEALNLSILNSVSAEIAVLDRDGVIIAVNEPWLRFARENSPPDGRAAAGTGVGANYLGICQPQGQTTDGADDAHAARAGIAAVLEGRLPRFCMEYPCHSPREQRWFSVTVTPLGSDGRGAVVSHANISERRRAELDLQAQNIKLDMNRQVLNAVSEAILVKGADSKIIWANRAFLDYYGMDFAQLQGLVDAPFVEPDLTQQYLRDDAQVFSSGQALDVADEQVTRFDGVVQQWHTVKSPIFDSQGQVVATVGVSRDISARLQAADELRASQALLDATGRIAGVGGWTLDIATQTVRWTDQTCRIHDVEPGYRPSLEDGIRFYAPEVQPVVERAVRASIASGAGFDLELPLTTATGRSIWVRAVAEPELVDGRTVRLIGAFKDISARRALEDELRRQSELLGSVLEHLPCGLSAYDRDLKLLASNGEHQRLLDLPAALCQRPGIGLEEVLRFSAAQGEYGDTGAEATVQSILDKARGCTAVYLSERIRPNGMTVERSVAPLPGGGIVVTHSDITARKLAERALQTQTERLRLAADSAGIGVWEYDPVRGTVDWDDICYRIYGIRRDASVTALDLWTSHLHPQDAERVLADLQAAMAGQGSFKPEFRIFRADGELRHIQAAAHVVRDAAGLPVRMTGVNIDVTPQRLAEQALRDAMQAAEAANVAKSQFLANISHEIRTPMNAILGMLTLLQQTALTAHQAGYADRTERAARSLLRLLNEILDFSKSEAGKMVLDPQPFRLDELLQDVGSLMSASLGVKPVTLRLDIDPTIPQRLVGDAFRLKQVLMNLLSNAIKFTAVGEVVLSMQAARRDEAEVRLQVAVRDSGIGIAAENHERVFIGFSQADASITRRFGGTGLGLAISQQLVLLMGGRLGLDSALDQGSRFHFELTLAVADGAAPLLPVPLGWPRRVSARRRLAGLRLLLVEDNADNQQVARELLEAEGAEVCLAGDGQQALAAVAQAQPPFDLVLMDLQMPVMDGFTATRLIRRERGPQVLPIVAMTANVMAVDRQACLAAGMNDHVGKPFDLDHLVHVLCRHAGKAPAGPAAPPPLPAALPAALPMVVLDAAVAAGIVIGPALQRLGARVDIYQRMLRAFVRDLASMPGRLRGHLEQAELPAAVRLLHDLKGQAATLGAVDLADEAARSEKRLAALCGPSVPADGAAAALADACRAIDAACPALQALLQRLQALPQRPADAAPTAGDAAAYAQDLLSLCTQLGQGDMAATDSVDALQRRHGGTQDGGLQPLADAVGALDFEHALQLCRQLLEAAQA</sequence>
<evidence type="ECO:0000256" key="11">
    <source>
        <dbReference type="ARBA" id="ARBA00023136"/>
    </source>
</evidence>
<gene>
    <name evidence="18" type="ORF">CKO43_12040</name>
</gene>
<dbReference type="Pfam" id="PF12860">
    <property type="entry name" value="PAS_7"/>
    <property type="match status" value="1"/>
</dbReference>
<evidence type="ECO:0000256" key="6">
    <source>
        <dbReference type="ARBA" id="ARBA00022692"/>
    </source>
</evidence>
<dbReference type="CDD" id="cd16922">
    <property type="entry name" value="HATPase_EvgS-ArcB-TorS-like"/>
    <property type="match status" value="1"/>
</dbReference>
<keyword evidence="7" id="KW-0547">Nucleotide-binding</keyword>
<accession>A0ABS1DXJ4</accession>
<dbReference type="Pfam" id="PF00072">
    <property type="entry name" value="Response_reg"/>
    <property type="match status" value="1"/>
</dbReference>
<comment type="subcellular location">
    <subcellularLocation>
        <location evidence="2">Cell membrane</location>
        <topology evidence="2">Multi-pass membrane protein</topology>
    </subcellularLocation>
</comment>
<dbReference type="InterPro" id="IPR005467">
    <property type="entry name" value="His_kinase_dom"/>
</dbReference>
<evidence type="ECO:0000259" key="16">
    <source>
        <dbReference type="PROSITE" id="PS50113"/>
    </source>
</evidence>
<keyword evidence="6" id="KW-0812">Transmembrane</keyword>
<dbReference type="InterPro" id="IPR036097">
    <property type="entry name" value="HisK_dim/P_sf"/>
</dbReference>
<dbReference type="InterPro" id="IPR008207">
    <property type="entry name" value="Sig_transdc_His_kin_Hpt_dom"/>
</dbReference>
<feature type="modified residue" description="Phosphohistidine" evidence="12">
    <location>
        <position position="1288"/>
    </location>
</feature>
<dbReference type="Pfam" id="PF08447">
    <property type="entry name" value="PAS_3"/>
    <property type="match status" value="2"/>
</dbReference>
<dbReference type="PANTHER" id="PTHR45339">
    <property type="entry name" value="HYBRID SIGNAL TRANSDUCTION HISTIDINE KINASE J"/>
    <property type="match status" value="1"/>
</dbReference>
<keyword evidence="10" id="KW-0902">Two-component regulatory system</keyword>
<dbReference type="SMART" id="SM00388">
    <property type="entry name" value="HisKA"/>
    <property type="match status" value="1"/>
</dbReference>
<dbReference type="InterPro" id="IPR013655">
    <property type="entry name" value="PAS_fold_3"/>
</dbReference>
<comment type="caution">
    <text evidence="18">The sequence shown here is derived from an EMBL/GenBank/DDBJ whole genome shotgun (WGS) entry which is preliminary data.</text>
</comment>
<organism evidence="18 19">
    <name type="scientific">Rubrivivax gelatinosus</name>
    <name type="common">Rhodocyclus gelatinosus</name>
    <name type="synonym">Rhodopseudomonas gelatinosa</name>
    <dbReference type="NCBI Taxonomy" id="28068"/>
    <lineage>
        <taxon>Bacteria</taxon>
        <taxon>Pseudomonadati</taxon>
        <taxon>Pseudomonadota</taxon>
        <taxon>Betaproteobacteria</taxon>
        <taxon>Burkholderiales</taxon>
        <taxon>Sphaerotilaceae</taxon>
        <taxon>Rubrivivax</taxon>
    </lineage>
</organism>
<evidence type="ECO:0000256" key="4">
    <source>
        <dbReference type="ARBA" id="ARBA00022475"/>
    </source>
</evidence>
<dbReference type="PROSITE" id="PS50894">
    <property type="entry name" value="HPT"/>
    <property type="match status" value="1"/>
</dbReference>
<dbReference type="Gene3D" id="1.10.287.130">
    <property type="match status" value="1"/>
</dbReference>
<dbReference type="SUPFAM" id="SSF55874">
    <property type="entry name" value="ATPase domain of HSP90 chaperone/DNA topoisomerase II/histidine kinase"/>
    <property type="match status" value="1"/>
</dbReference>
<dbReference type="InterPro" id="IPR035965">
    <property type="entry name" value="PAS-like_dom_sf"/>
</dbReference>
<dbReference type="SMART" id="SM00387">
    <property type="entry name" value="HATPase_c"/>
    <property type="match status" value="1"/>
</dbReference>
<evidence type="ECO:0000256" key="7">
    <source>
        <dbReference type="ARBA" id="ARBA00022741"/>
    </source>
</evidence>
<dbReference type="PRINTS" id="PR00344">
    <property type="entry name" value="BCTRLSENSOR"/>
</dbReference>
<dbReference type="InterPro" id="IPR000014">
    <property type="entry name" value="PAS"/>
</dbReference>
<reference evidence="18" key="2">
    <citation type="journal article" date="2020" name="Microorganisms">
        <title>Osmotic Adaptation and Compatible Solute Biosynthesis of Phototrophic Bacteria as Revealed from Genome Analyses.</title>
        <authorList>
            <person name="Imhoff J.F."/>
            <person name="Rahn T."/>
            <person name="Kunzel S."/>
            <person name="Keller A."/>
            <person name="Neulinger S.C."/>
        </authorList>
    </citation>
    <scope>NUCLEOTIDE SEQUENCE</scope>
    <source>
        <strain evidence="18">IM 151</strain>
    </source>
</reference>